<feature type="chain" id="PRO_5045366153" evidence="9">
    <location>
        <begin position="20"/>
        <end position="343"/>
    </location>
</feature>
<organism evidence="12 13">
    <name type="scientific">Thermostichus vulcanus str. 'Rupite'</name>
    <dbReference type="NCBI Taxonomy" id="2813851"/>
    <lineage>
        <taxon>Bacteria</taxon>
        <taxon>Bacillati</taxon>
        <taxon>Cyanobacteriota</taxon>
        <taxon>Cyanophyceae</taxon>
        <taxon>Thermostichales</taxon>
        <taxon>Thermostichaceae</taxon>
        <taxon>Thermostichus</taxon>
    </lineage>
</organism>
<evidence type="ECO:0000256" key="9">
    <source>
        <dbReference type="SAM" id="SignalP"/>
    </source>
</evidence>
<dbReference type="PROSITE" id="PS51846">
    <property type="entry name" value="CNNM"/>
    <property type="match status" value="1"/>
</dbReference>
<proteinExistence type="predicted"/>
<evidence type="ECO:0000256" key="4">
    <source>
        <dbReference type="ARBA" id="ARBA00022989"/>
    </source>
</evidence>
<dbReference type="Proteomes" id="UP000830835">
    <property type="component" value="Unassembled WGS sequence"/>
</dbReference>
<dbReference type="SMART" id="SM00116">
    <property type="entry name" value="CBS"/>
    <property type="match status" value="2"/>
</dbReference>
<evidence type="ECO:0000256" key="2">
    <source>
        <dbReference type="ARBA" id="ARBA00022692"/>
    </source>
</evidence>
<feature type="domain" description="CBS" evidence="10">
    <location>
        <begin position="202"/>
        <end position="263"/>
    </location>
</feature>
<evidence type="ECO:0000259" key="11">
    <source>
        <dbReference type="PROSITE" id="PS51846"/>
    </source>
</evidence>
<dbReference type="Gene3D" id="3.10.580.10">
    <property type="entry name" value="CBS-domain"/>
    <property type="match status" value="1"/>
</dbReference>
<dbReference type="InterPro" id="IPR046342">
    <property type="entry name" value="CBS_dom_sf"/>
</dbReference>
<keyword evidence="13" id="KW-1185">Reference proteome</keyword>
<accession>A0ABT0CEE9</accession>
<dbReference type="RefSeq" id="WP_244352417.1">
    <property type="nucleotide sequence ID" value="NZ_JAFIRA010000049.1"/>
</dbReference>
<keyword evidence="4 8" id="KW-1133">Transmembrane helix</keyword>
<evidence type="ECO:0000256" key="7">
    <source>
        <dbReference type="PROSITE-ProRule" id="PRU00703"/>
    </source>
</evidence>
<evidence type="ECO:0000256" key="5">
    <source>
        <dbReference type="ARBA" id="ARBA00023122"/>
    </source>
</evidence>
<dbReference type="Pfam" id="PF01595">
    <property type="entry name" value="CNNM"/>
    <property type="match status" value="1"/>
</dbReference>
<dbReference type="PANTHER" id="PTHR22777">
    <property type="entry name" value="HEMOLYSIN-RELATED"/>
    <property type="match status" value="1"/>
</dbReference>
<keyword evidence="3" id="KW-0677">Repeat</keyword>
<evidence type="ECO:0000313" key="13">
    <source>
        <dbReference type="Proteomes" id="UP000830835"/>
    </source>
</evidence>
<keyword evidence="5 7" id="KW-0129">CBS domain</keyword>
<dbReference type="InterPro" id="IPR044751">
    <property type="entry name" value="Ion_transp-like_CBS"/>
</dbReference>
<feature type="domain" description="CNNM transmembrane" evidence="11">
    <location>
        <begin position="1"/>
        <end position="183"/>
    </location>
</feature>
<keyword evidence="6 8" id="KW-0472">Membrane</keyword>
<evidence type="ECO:0000259" key="10">
    <source>
        <dbReference type="PROSITE" id="PS51371"/>
    </source>
</evidence>
<evidence type="ECO:0000256" key="6">
    <source>
        <dbReference type="ARBA" id="ARBA00023136"/>
    </source>
</evidence>
<dbReference type="InterPro" id="IPR000644">
    <property type="entry name" value="CBS_dom"/>
</dbReference>
<keyword evidence="9" id="KW-0732">Signal</keyword>
<keyword evidence="2 8" id="KW-0812">Transmembrane</keyword>
<dbReference type="EMBL" id="JAFIRA010000049">
    <property type="protein sequence ID" value="MCJ2544158.1"/>
    <property type="molecule type" value="Genomic_DNA"/>
</dbReference>
<dbReference type="SUPFAM" id="SSF54631">
    <property type="entry name" value="CBS-domain pair"/>
    <property type="match status" value="1"/>
</dbReference>
<dbReference type="Pfam" id="PF00571">
    <property type="entry name" value="CBS"/>
    <property type="match status" value="2"/>
</dbReference>
<comment type="caution">
    <text evidence="12">The sequence shown here is derived from an EMBL/GenBank/DDBJ whole genome shotgun (WGS) entry which is preliminary data.</text>
</comment>
<evidence type="ECO:0000313" key="12">
    <source>
        <dbReference type="EMBL" id="MCJ2544158.1"/>
    </source>
</evidence>
<evidence type="ECO:0000256" key="3">
    <source>
        <dbReference type="ARBA" id="ARBA00022737"/>
    </source>
</evidence>
<comment type="subcellular location">
    <subcellularLocation>
        <location evidence="1">Membrane</location>
        <topology evidence="1">Multi-pass membrane protein</topology>
    </subcellularLocation>
</comment>
<dbReference type="PANTHER" id="PTHR22777:SF17">
    <property type="entry name" value="UPF0053 PROTEIN SLL0260"/>
    <property type="match status" value="1"/>
</dbReference>
<dbReference type="InterPro" id="IPR002550">
    <property type="entry name" value="CNNM"/>
</dbReference>
<feature type="domain" description="CBS" evidence="10">
    <location>
        <begin position="266"/>
        <end position="323"/>
    </location>
</feature>
<dbReference type="CDD" id="cd04590">
    <property type="entry name" value="CBS_pair_CorC_HlyC_assoc"/>
    <property type="match status" value="1"/>
</dbReference>
<reference evidence="12" key="1">
    <citation type="submission" date="2021-02" db="EMBL/GenBank/DDBJ databases">
        <title>The CRISPR/cas machinery reduction and long-range gene transfer in the hot spring cyanobacterium Synechococcus.</title>
        <authorList>
            <person name="Dvorak P."/>
            <person name="Jahodarova E."/>
            <person name="Hasler P."/>
            <person name="Poulickova A."/>
        </authorList>
    </citation>
    <scope>NUCLEOTIDE SEQUENCE</scope>
    <source>
        <strain evidence="12">Rupite</strain>
    </source>
</reference>
<name>A0ABT0CEE9_THEVL</name>
<protein>
    <submittedName>
        <fullName evidence="12">HlyC/CorC family transporter</fullName>
    </submittedName>
</protein>
<evidence type="ECO:0000256" key="1">
    <source>
        <dbReference type="ARBA" id="ARBA00004141"/>
    </source>
</evidence>
<feature type="signal peptide" evidence="9">
    <location>
        <begin position="1"/>
        <end position="19"/>
    </location>
</feature>
<sequence length="343" mass="37832">MVNALFLAFLLLLSGACSGAETAITAMDNLRLESLIEEQGDPQGLYRLAQQQRSRLITTLLLVNNFVNIGIAALATTISIQWLGSQIGALAATVPTTIVVLLFGEVAPKSLAVSHPLGVFRWVVRPVHALSVLLRPFIQAFEWIVSKLFNLLELSPLTATASLKDLELLIDVLGQRGLLDWQKRRLFRGALALDMIQARDVAKPRVKMETISHDKTLQDVVKLCLETGYSRIPVQGESKDEIVGIIHLKQALRHLDQKGNGEVTKAMSPPFFVPDTKRISSLLKEMLRSRQHLGIVVDEFGGTTGLITLEDVLEELVGDIYDESDLSPLLLQRQRRQSSSASS</sequence>
<dbReference type="PROSITE" id="PS51371">
    <property type="entry name" value="CBS"/>
    <property type="match status" value="2"/>
</dbReference>
<gene>
    <name evidence="12" type="ORF">JX360_14810</name>
</gene>
<evidence type="ECO:0000256" key="8">
    <source>
        <dbReference type="PROSITE-ProRule" id="PRU01193"/>
    </source>
</evidence>